<sequence>MNKNINRPSSRSTSRCSRGQQKKSEKKQKQQHNQLKINKSNQLNFWIPTSEKIVRKAYSSGGGGFVDNEENTKEEKE</sequence>
<dbReference type="Proteomes" id="UP001497535">
    <property type="component" value="Unassembled WGS sequence"/>
</dbReference>
<evidence type="ECO:0000313" key="2">
    <source>
        <dbReference type="Proteomes" id="UP001497535"/>
    </source>
</evidence>
<evidence type="ECO:0000313" key="1">
    <source>
        <dbReference type="EMBL" id="CAK5011265.1"/>
    </source>
</evidence>
<protein>
    <submittedName>
        <fullName evidence="1">Uncharacterized protein</fullName>
    </submittedName>
</protein>
<accession>A0ACB0XPH7</accession>
<organism evidence="1 2">
    <name type="scientific">Meloidogyne enterolobii</name>
    <name type="common">Root-knot nematode worm</name>
    <name type="synonym">Meloidogyne mayaguensis</name>
    <dbReference type="NCBI Taxonomy" id="390850"/>
    <lineage>
        <taxon>Eukaryota</taxon>
        <taxon>Metazoa</taxon>
        <taxon>Ecdysozoa</taxon>
        <taxon>Nematoda</taxon>
        <taxon>Chromadorea</taxon>
        <taxon>Rhabditida</taxon>
        <taxon>Tylenchina</taxon>
        <taxon>Tylenchomorpha</taxon>
        <taxon>Tylenchoidea</taxon>
        <taxon>Meloidogynidae</taxon>
        <taxon>Meloidogyninae</taxon>
        <taxon>Meloidogyne</taxon>
    </lineage>
</organism>
<reference evidence="1" key="1">
    <citation type="submission" date="2023-11" db="EMBL/GenBank/DDBJ databases">
        <authorList>
            <person name="Poullet M."/>
        </authorList>
    </citation>
    <scope>NUCLEOTIDE SEQUENCE</scope>
    <source>
        <strain evidence="1">E1834</strain>
    </source>
</reference>
<comment type="caution">
    <text evidence="1">The sequence shown here is derived from an EMBL/GenBank/DDBJ whole genome shotgun (WGS) entry which is preliminary data.</text>
</comment>
<keyword evidence="2" id="KW-1185">Reference proteome</keyword>
<name>A0ACB0XPH7_MELEN</name>
<proteinExistence type="predicted"/>
<dbReference type="EMBL" id="CAVMJV010000001">
    <property type="protein sequence ID" value="CAK5011265.1"/>
    <property type="molecule type" value="Genomic_DNA"/>
</dbReference>
<gene>
    <name evidence="1" type="ORF">MENTE1834_LOCUS1854</name>
</gene>